<reference evidence="10 11" key="1">
    <citation type="submission" date="2020-07" db="EMBL/GenBank/DDBJ databases">
        <title>Genomic Encyclopedia of Type Strains, Phase IV (KMG-V): Genome sequencing to study the core and pangenomes of soil and plant-associated prokaryotes.</title>
        <authorList>
            <person name="Whitman W."/>
        </authorList>
    </citation>
    <scope>NUCLEOTIDE SEQUENCE [LARGE SCALE GENOMIC DNA]</scope>
    <source>
        <strain evidence="10 11">SAS40</strain>
    </source>
</reference>
<dbReference type="PANTHER" id="PTHR11963:SF23">
    <property type="entry name" value="CYTOSOL AMINOPEPTIDASE"/>
    <property type="match status" value="1"/>
</dbReference>
<keyword evidence="4 8" id="KW-0031">Aminopeptidase</keyword>
<dbReference type="CDD" id="cd00433">
    <property type="entry name" value="Peptidase_M17"/>
    <property type="match status" value="1"/>
</dbReference>
<dbReference type="InterPro" id="IPR043472">
    <property type="entry name" value="Macro_dom-like"/>
</dbReference>
<evidence type="ECO:0000256" key="3">
    <source>
        <dbReference type="ARBA" id="ARBA00009528"/>
    </source>
</evidence>
<evidence type="ECO:0000256" key="2">
    <source>
        <dbReference type="ARBA" id="ARBA00000967"/>
    </source>
</evidence>
<dbReference type="InterPro" id="IPR000819">
    <property type="entry name" value="Peptidase_M17_C"/>
</dbReference>
<feature type="active site" evidence="8">
    <location>
        <position position="304"/>
    </location>
</feature>
<dbReference type="NCBIfam" id="NF002074">
    <property type="entry name" value="PRK00913.1-4"/>
    <property type="match status" value="1"/>
</dbReference>
<dbReference type="EC" id="3.4.11.10" evidence="8"/>
<dbReference type="SUPFAM" id="SSF53187">
    <property type="entry name" value="Zn-dependent exopeptidases"/>
    <property type="match status" value="1"/>
</dbReference>
<keyword evidence="6 8" id="KW-0378">Hydrolase</keyword>
<evidence type="ECO:0000259" key="9">
    <source>
        <dbReference type="PROSITE" id="PS00631"/>
    </source>
</evidence>
<dbReference type="Pfam" id="PF02789">
    <property type="entry name" value="Peptidase_M17_N"/>
    <property type="match status" value="1"/>
</dbReference>
<keyword evidence="7 8" id="KW-0464">Manganese</keyword>
<feature type="binding site" evidence="8">
    <location>
        <position position="292"/>
    </location>
    <ligand>
        <name>Mn(2+)</name>
        <dbReference type="ChEBI" id="CHEBI:29035"/>
        <label>2</label>
    </ligand>
</feature>
<dbReference type="PROSITE" id="PS00631">
    <property type="entry name" value="CYTOSOL_AP"/>
    <property type="match status" value="1"/>
</dbReference>
<dbReference type="Gene3D" id="3.40.220.10">
    <property type="entry name" value="Leucine Aminopeptidase, subunit E, domain 1"/>
    <property type="match status" value="1"/>
</dbReference>
<dbReference type="RefSeq" id="WP_179589388.1">
    <property type="nucleotide sequence ID" value="NZ_JACBYR010000002.1"/>
</dbReference>
<dbReference type="GO" id="GO:0030145">
    <property type="term" value="F:manganese ion binding"/>
    <property type="evidence" value="ECO:0007669"/>
    <property type="project" value="UniProtKB-UniRule"/>
</dbReference>
<evidence type="ECO:0000313" key="11">
    <source>
        <dbReference type="Proteomes" id="UP000542125"/>
    </source>
</evidence>
<dbReference type="HAMAP" id="MF_00181">
    <property type="entry name" value="Cytosol_peptidase_M17"/>
    <property type="match status" value="1"/>
</dbReference>
<evidence type="ECO:0000256" key="1">
    <source>
        <dbReference type="ARBA" id="ARBA00000135"/>
    </source>
</evidence>
<proteinExistence type="inferred from homology"/>
<comment type="caution">
    <text evidence="10">The sequence shown here is derived from an EMBL/GenBank/DDBJ whole genome shotgun (WGS) entry which is preliminary data.</text>
</comment>
<dbReference type="PANTHER" id="PTHR11963">
    <property type="entry name" value="LEUCINE AMINOPEPTIDASE-RELATED"/>
    <property type="match status" value="1"/>
</dbReference>
<comment type="subcellular location">
    <subcellularLocation>
        <location evidence="8">Cytoplasm</location>
    </subcellularLocation>
</comment>
<dbReference type="SUPFAM" id="SSF52949">
    <property type="entry name" value="Macro domain-like"/>
    <property type="match status" value="1"/>
</dbReference>
<comment type="similarity">
    <text evidence="3 8">Belongs to the peptidase M17 family.</text>
</comment>
<feature type="binding site" evidence="8">
    <location>
        <position position="374"/>
    </location>
    <ligand>
        <name>Mn(2+)</name>
        <dbReference type="ChEBI" id="CHEBI:29035"/>
        <label>1</label>
    </ligand>
</feature>
<comment type="catalytic activity">
    <reaction evidence="2 8">
        <text>Release of an N-terminal amino acid, preferentially leucine, but not glutamic or aspartic acids.</text>
        <dbReference type="EC" id="3.4.11.10"/>
    </reaction>
</comment>
<evidence type="ECO:0000256" key="6">
    <source>
        <dbReference type="ARBA" id="ARBA00022801"/>
    </source>
</evidence>
<dbReference type="Gene3D" id="3.40.630.10">
    <property type="entry name" value="Zn peptidases"/>
    <property type="match status" value="1"/>
</dbReference>
<dbReference type="Proteomes" id="UP000542125">
    <property type="component" value="Unassembled WGS sequence"/>
</dbReference>
<dbReference type="PRINTS" id="PR00481">
    <property type="entry name" value="LAMNOPPTDASE"/>
</dbReference>
<evidence type="ECO:0000256" key="4">
    <source>
        <dbReference type="ARBA" id="ARBA00022438"/>
    </source>
</evidence>
<feature type="active site" evidence="8">
    <location>
        <position position="378"/>
    </location>
</feature>
<feature type="binding site" evidence="8">
    <location>
        <position position="376"/>
    </location>
    <ligand>
        <name>Mn(2+)</name>
        <dbReference type="ChEBI" id="CHEBI:29035"/>
        <label>1</label>
    </ligand>
</feature>
<dbReference type="AlphaFoldDB" id="A0A7Y9IYG9"/>
<comment type="cofactor">
    <cofactor evidence="8">
        <name>Mn(2+)</name>
        <dbReference type="ChEBI" id="CHEBI:29035"/>
    </cofactor>
    <text evidence="8">Binds 2 manganese ions per subunit.</text>
</comment>
<comment type="catalytic activity">
    <reaction evidence="1 8">
        <text>Release of an N-terminal amino acid, Xaa-|-Yaa-, in which Xaa is preferably Leu, but may be other amino acids including Pro although not Arg or Lys, and Yaa may be Pro. Amino acid amides and methyl esters are also readily hydrolyzed, but rates on arylamides are exceedingly low.</text>
        <dbReference type="EC" id="3.4.11.1"/>
    </reaction>
</comment>
<protein>
    <recommendedName>
        <fullName evidence="8">Probable cytosol aminopeptidase</fullName>
        <ecNumber evidence="8">3.4.11.1</ecNumber>
    </recommendedName>
    <alternativeName>
        <fullName evidence="8">Leucine aminopeptidase</fullName>
        <shortName evidence="8">LAP</shortName>
        <ecNumber evidence="8">3.4.11.10</ecNumber>
    </alternativeName>
    <alternativeName>
        <fullName evidence="8">Leucyl aminopeptidase</fullName>
    </alternativeName>
</protein>
<dbReference type="EC" id="3.4.11.1" evidence="8"/>
<organism evidence="10 11">
    <name type="scientific">Pigmentiphaga litoralis</name>
    <dbReference type="NCBI Taxonomy" id="516702"/>
    <lineage>
        <taxon>Bacteria</taxon>
        <taxon>Pseudomonadati</taxon>
        <taxon>Pseudomonadota</taxon>
        <taxon>Betaproteobacteria</taxon>
        <taxon>Burkholderiales</taxon>
        <taxon>Alcaligenaceae</taxon>
        <taxon>Pigmentiphaga</taxon>
    </lineage>
</organism>
<keyword evidence="11" id="KW-1185">Reference proteome</keyword>
<dbReference type="InterPro" id="IPR011356">
    <property type="entry name" value="Leucine_aapep/pepB"/>
</dbReference>
<accession>A0A7Y9IYG9</accession>
<dbReference type="GO" id="GO:0005737">
    <property type="term" value="C:cytoplasm"/>
    <property type="evidence" value="ECO:0007669"/>
    <property type="project" value="UniProtKB-SubCell"/>
</dbReference>
<dbReference type="EMBL" id="JACBYR010000002">
    <property type="protein sequence ID" value="NYE85437.1"/>
    <property type="molecule type" value="Genomic_DNA"/>
</dbReference>
<feature type="binding site" evidence="8">
    <location>
        <position position="376"/>
    </location>
    <ligand>
        <name>Mn(2+)</name>
        <dbReference type="ChEBI" id="CHEBI:29035"/>
        <label>2</label>
    </ligand>
</feature>
<sequence>MDFSTQTSSPEKIKTAALVVGVFADGVLTPAADVVDRALAGAIRDVVKNEFKGRAGETLVLRSLTGVAAQRVVLVGLGPQAGYTAKVLSSSYRAALQAVVTTGATEAVLTLAALPIEGCDVRTRARLLAIAAGDVTYRYDGTFGKREPVVRPKLAKLLLAVDKADAKEAEAGMAQGRAIANGMTVAKDLGNLPPNICTPTYLGDTAKKMGRALKFRVEVLDRRQIEALNMGSFLSVARSSYEAPKFIVMRYEGSKLAPAPAKVPRGKAAAAAAAAAGGAAGSANAPVVLVGKGITFDSGGISIKPASGMDEMKYDMCGAASVFGTMSAVAEMQLPIDVIGVVPACENMPSGRANKPGDVVTSMSGQTIEILNTDAEGRLILCDALTYVERFKPSCVIDIATLTGACVTALGHVNTGLFTKDDALADALTAVSRQAMDPVWRLPMDDEYQDQLKSNFADMANIGGPPGGAVTAACFLSRYTKAYRWAHLDIAGTAWRSGKDKGATGRPVPLLSQFLISLV</sequence>
<dbReference type="InterPro" id="IPR023042">
    <property type="entry name" value="Peptidase_M17_leu_NH2_pept"/>
</dbReference>
<dbReference type="InterPro" id="IPR008283">
    <property type="entry name" value="Peptidase_M17_N"/>
</dbReference>
<feature type="domain" description="Cytosol aminopeptidase" evidence="9">
    <location>
        <begin position="372"/>
        <end position="379"/>
    </location>
</feature>
<dbReference type="GO" id="GO:0006508">
    <property type="term" value="P:proteolysis"/>
    <property type="evidence" value="ECO:0007669"/>
    <property type="project" value="UniProtKB-KW"/>
</dbReference>
<comment type="function">
    <text evidence="8">Presumably involved in the processing and regular turnover of intracellular proteins. Catalyzes the removal of unsubstituted N-terminal amino acids from various peptides.</text>
</comment>
<evidence type="ECO:0000256" key="5">
    <source>
        <dbReference type="ARBA" id="ARBA00022670"/>
    </source>
</evidence>
<evidence type="ECO:0000313" key="10">
    <source>
        <dbReference type="EMBL" id="NYE85437.1"/>
    </source>
</evidence>
<evidence type="ECO:0000256" key="7">
    <source>
        <dbReference type="ARBA" id="ARBA00023211"/>
    </source>
</evidence>
<keyword evidence="8" id="KW-0479">Metal-binding</keyword>
<feature type="binding site" evidence="8">
    <location>
        <position position="315"/>
    </location>
    <ligand>
        <name>Mn(2+)</name>
        <dbReference type="ChEBI" id="CHEBI:29035"/>
        <label>2</label>
    </ligand>
</feature>
<feature type="binding site" evidence="8">
    <location>
        <position position="297"/>
    </location>
    <ligand>
        <name>Mn(2+)</name>
        <dbReference type="ChEBI" id="CHEBI:29035"/>
        <label>2</label>
    </ligand>
</feature>
<feature type="binding site" evidence="8">
    <location>
        <position position="297"/>
    </location>
    <ligand>
        <name>Mn(2+)</name>
        <dbReference type="ChEBI" id="CHEBI:29035"/>
        <label>1</label>
    </ligand>
</feature>
<evidence type="ECO:0000256" key="8">
    <source>
        <dbReference type="HAMAP-Rule" id="MF_00181"/>
    </source>
</evidence>
<name>A0A7Y9IYG9_9BURK</name>
<gene>
    <name evidence="8" type="primary">pepA</name>
    <name evidence="10" type="ORF">FHW18_004744</name>
</gene>
<keyword evidence="5 8" id="KW-0645">Protease</keyword>
<dbReference type="Pfam" id="PF00883">
    <property type="entry name" value="Peptidase_M17"/>
    <property type="match status" value="2"/>
</dbReference>
<keyword evidence="8" id="KW-0963">Cytoplasm</keyword>
<dbReference type="GO" id="GO:0070006">
    <property type="term" value="F:metalloaminopeptidase activity"/>
    <property type="evidence" value="ECO:0007669"/>
    <property type="project" value="InterPro"/>
</dbReference>